<accession>A0A6G1D7S6</accession>
<proteinExistence type="predicted"/>
<dbReference type="InterPro" id="IPR011992">
    <property type="entry name" value="EF-hand-dom_pair"/>
</dbReference>
<dbReference type="AlphaFoldDB" id="A0A6G1D7S6"/>
<comment type="caution">
    <text evidence="1">The sequence shown here is derived from an EMBL/GenBank/DDBJ whole genome shotgun (WGS) entry which is preliminary data.</text>
</comment>
<name>A0A6G1D7S6_9ORYZ</name>
<organism evidence="1 2">
    <name type="scientific">Oryza meyeriana var. granulata</name>
    <dbReference type="NCBI Taxonomy" id="110450"/>
    <lineage>
        <taxon>Eukaryota</taxon>
        <taxon>Viridiplantae</taxon>
        <taxon>Streptophyta</taxon>
        <taxon>Embryophyta</taxon>
        <taxon>Tracheophyta</taxon>
        <taxon>Spermatophyta</taxon>
        <taxon>Magnoliopsida</taxon>
        <taxon>Liliopsida</taxon>
        <taxon>Poales</taxon>
        <taxon>Poaceae</taxon>
        <taxon>BOP clade</taxon>
        <taxon>Oryzoideae</taxon>
        <taxon>Oryzeae</taxon>
        <taxon>Oryzinae</taxon>
        <taxon>Oryza</taxon>
        <taxon>Oryza meyeriana</taxon>
    </lineage>
</organism>
<dbReference type="CDD" id="cd02257">
    <property type="entry name" value="Peptidase_C19"/>
    <property type="match status" value="1"/>
</dbReference>
<keyword evidence="2" id="KW-1185">Reference proteome</keyword>
<dbReference type="SUPFAM" id="SSF47473">
    <property type="entry name" value="EF-hand"/>
    <property type="match status" value="1"/>
</dbReference>
<gene>
    <name evidence="1" type="ORF">E2562_028585</name>
</gene>
<protein>
    <recommendedName>
        <fullName evidence="3">EF-hand domain-containing protein</fullName>
    </recommendedName>
</protein>
<evidence type="ECO:0000313" key="1">
    <source>
        <dbReference type="EMBL" id="KAF0908768.1"/>
    </source>
</evidence>
<evidence type="ECO:0000313" key="2">
    <source>
        <dbReference type="Proteomes" id="UP000479710"/>
    </source>
</evidence>
<sequence>MSRSGLKSEFGTSPSHQCCLCIRLVEPLGGHGPRRPVSERQLLRRLKNFGNTCYCNSVLQSSAASEGEVMAMAGATLGCHRSQGDGDGDGRVTSADGTKFFAMSILSRANFKQVWAITDQAAGFLDFVEFVTTMQDCFLFASTFIRYSTLQVQMPPTNSWYSSKSAKKHKKKIEKMFRVDKVWIMGEI</sequence>
<evidence type="ECO:0008006" key="3">
    <source>
        <dbReference type="Google" id="ProtNLM"/>
    </source>
</evidence>
<dbReference type="EMBL" id="SPHZ02000007">
    <property type="protein sequence ID" value="KAF0908768.1"/>
    <property type="molecule type" value="Genomic_DNA"/>
</dbReference>
<reference evidence="1 2" key="1">
    <citation type="submission" date="2019-11" db="EMBL/GenBank/DDBJ databases">
        <title>Whole genome sequence of Oryza granulata.</title>
        <authorList>
            <person name="Li W."/>
        </authorList>
    </citation>
    <scope>NUCLEOTIDE SEQUENCE [LARGE SCALE GENOMIC DNA]</scope>
    <source>
        <strain evidence="2">cv. Menghai</strain>
        <tissue evidence="1">Leaf</tissue>
    </source>
</reference>
<dbReference type="Gene3D" id="1.10.238.10">
    <property type="entry name" value="EF-hand"/>
    <property type="match status" value="1"/>
</dbReference>
<dbReference type="Proteomes" id="UP000479710">
    <property type="component" value="Unassembled WGS sequence"/>
</dbReference>